<dbReference type="AlphaFoldDB" id="A0A1G5NFH9"/>
<evidence type="ECO:0000256" key="1">
    <source>
        <dbReference type="ARBA" id="ARBA00006738"/>
    </source>
</evidence>
<dbReference type="InterPro" id="IPR011335">
    <property type="entry name" value="Restrct_endonuc-II-like"/>
</dbReference>
<sequence length="121" mass="14010">MSDKRRRAYRQGHMAEMAAALFLMMKGYRILARRYRTPLGEIDLIARRGRTVAFVEVKLRGEREAADWALTPRSERRIGAAASVWTSRHPAAMEFTQRFDLVLVSPFRLPRHLADAFRPPN</sequence>
<name>A0A1G5NFH9_AFIMA</name>
<dbReference type="PANTHER" id="PTHR34039">
    <property type="entry name" value="UPF0102 PROTEIN YRAN"/>
    <property type="match status" value="1"/>
</dbReference>
<dbReference type="Proteomes" id="UP000199347">
    <property type="component" value="Unassembled WGS sequence"/>
</dbReference>
<evidence type="ECO:0000256" key="2">
    <source>
        <dbReference type="HAMAP-Rule" id="MF_00048"/>
    </source>
</evidence>
<dbReference type="GO" id="GO:0004519">
    <property type="term" value="F:endonuclease activity"/>
    <property type="evidence" value="ECO:0007669"/>
    <property type="project" value="UniProtKB-KW"/>
</dbReference>
<dbReference type="GO" id="GO:0003676">
    <property type="term" value="F:nucleic acid binding"/>
    <property type="evidence" value="ECO:0007669"/>
    <property type="project" value="InterPro"/>
</dbReference>
<keyword evidence="3" id="KW-0255">Endonuclease</keyword>
<evidence type="ECO:0000313" key="4">
    <source>
        <dbReference type="Proteomes" id="UP000199347"/>
    </source>
</evidence>
<keyword evidence="4" id="KW-1185">Reference proteome</keyword>
<dbReference type="Gene3D" id="3.40.1350.10">
    <property type="match status" value="1"/>
</dbReference>
<keyword evidence="3" id="KW-0540">Nuclease</keyword>
<dbReference type="EMBL" id="FMVW01000003">
    <property type="protein sequence ID" value="SCZ35469.1"/>
    <property type="molecule type" value="Genomic_DNA"/>
</dbReference>
<accession>A0A1G5NFH9</accession>
<reference evidence="3 4" key="1">
    <citation type="submission" date="2016-10" db="EMBL/GenBank/DDBJ databases">
        <authorList>
            <person name="de Groot N.N."/>
        </authorList>
    </citation>
    <scope>NUCLEOTIDE SEQUENCE [LARGE SCALE GENOMIC DNA]</scope>
    <source>
        <strain evidence="3 4">DSM 2698</strain>
    </source>
</reference>
<proteinExistence type="inferred from homology"/>
<dbReference type="HAMAP" id="MF_00048">
    <property type="entry name" value="UPF0102"/>
    <property type="match status" value="1"/>
</dbReference>
<evidence type="ECO:0000313" key="3">
    <source>
        <dbReference type="EMBL" id="SCZ35469.1"/>
    </source>
</evidence>
<dbReference type="RefSeq" id="WP_092811916.1">
    <property type="nucleotide sequence ID" value="NZ_FMVW01000003.1"/>
</dbReference>
<dbReference type="NCBIfam" id="NF009151">
    <property type="entry name" value="PRK12497.1-5"/>
    <property type="match status" value="1"/>
</dbReference>
<protein>
    <recommendedName>
        <fullName evidence="2">UPF0102 protein SAMN03080610_01902</fullName>
    </recommendedName>
</protein>
<organism evidence="3 4">
    <name type="scientific">Afifella marina DSM 2698</name>
    <dbReference type="NCBI Taxonomy" id="1120955"/>
    <lineage>
        <taxon>Bacteria</taxon>
        <taxon>Pseudomonadati</taxon>
        <taxon>Pseudomonadota</taxon>
        <taxon>Alphaproteobacteria</taxon>
        <taxon>Hyphomicrobiales</taxon>
        <taxon>Afifellaceae</taxon>
        <taxon>Afifella</taxon>
    </lineage>
</organism>
<keyword evidence="3" id="KW-0378">Hydrolase</keyword>
<dbReference type="Pfam" id="PF02021">
    <property type="entry name" value="UPF0102"/>
    <property type="match status" value="1"/>
</dbReference>
<dbReference type="OrthoDB" id="9812968at2"/>
<gene>
    <name evidence="3" type="ORF">SAMN03080610_01902</name>
</gene>
<dbReference type="InterPro" id="IPR011856">
    <property type="entry name" value="tRNA_endonuc-like_dom_sf"/>
</dbReference>
<dbReference type="STRING" id="1120955.SAMN03080610_01902"/>
<dbReference type="SUPFAM" id="SSF52980">
    <property type="entry name" value="Restriction endonuclease-like"/>
    <property type="match status" value="1"/>
</dbReference>
<dbReference type="InterPro" id="IPR003509">
    <property type="entry name" value="UPF0102_YraN-like"/>
</dbReference>
<dbReference type="PANTHER" id="PTHR34039:SF1">
    <property type="entry name" value="UPF0102 PROTEIN YRAN"/>
    <property type="match status" value="1"/>
</dbReference>
<comment type="similarity">
    <text evidence="1 2">Belongs to the UPF0102 family.</text>
</comment>